<gene>
    <name evidence="2" type="ORF">GCM10023321_82080</name>
</gene>
<dbReference type="Gene3D" id="3.90.1570.10">
    <property type="entry name" value="tt1808, chain A"/>
    <property type="match status" value="1"/>
</dbReference>
<comment type="caution">
    <text evidence="2">The sequence shown here is derived from an EMBL/GenBank/DDBJ whole genome shotgun (WGS) entry which is preliminary data.</text>
</comment>
<dbReference type="SUPFAM" id="SSF52980">
    <property type="entry name" value="Restriction endonuclease-like"/>
    <property type="match status" value="1"/>
</dbReference>
<keyword evidence="2" id="KW-0378">Hydrolase</keyword>
<evidence type="ECO:0000259" key="1">
    <source>
        <dbReference type="Pfam" id="PF05685"/>
    </source>
</evidence>
<dbReference type="Proteomes" id="UP001428817">
    <property type="component" value="Unassembled WGS sequence"/>
</dbReference>
<dbReference type="PANTHER" id="PTHR35400:SF3">
    <property type="entry name" value="SLL1072 PROTEIN"/>
    <property type="match status" value="1"/>
</dbReference>
<dbReference type="InterPro" id="IPR012296">
    <property type="entry name" value="Nuclease_put_TT1808"/>
</dbReference>
<dbReference type="RefSeq" id="WP_185060716.1">
    <property type="nucleotide sequence ID" value="NZ_BAABJP010000067.1"/>
</dbReference>
<keyword evidence="3" id="KW-1185">Reference proteome</keyword>
<dbReference type="EMBL" id="BAABJP010000067">
    <property type="protein sequence ID" value="GAA5175634.1"/>
    <property type="molecule type" value="Genomic_DNA"/>
</dbReference>
<evidence type="ECO:0000313" key="2">
    <source>
        <dbReference type="EMBL" id="GAA5175634.1"/>
    </source>
</evidence>
<proteinExistence type="predicted"/>
<dbReference type="InterPro" id="IPR011335">
    <property type="entry name" value="Restrct_endonuc-II-like"/>
</dbReference>
<dbReference type="CDD" id="cd06260">
    <property type="entry name" value="DUF820-like"/>
    <property type="match status" value="1"/>
</dbReference>
<dbReference type="GO" id="GO:0004519">
    <property type="term" value="F:endonuclease activity"/>
    <property type="evidence" value="ECO:0007669"/>
    <property type="project" value="UniProtKB-KW"/>
</dbReference>
<feature type="domain" description="Putative restriction endonuclease" evidence="1">
    <location>
        <begin position="16"/>
        <end position="171"/>
    </location>
</feature>
<name>A0ABP9RER6_9PSEU</name>
<organism evidence="2 3">
    <name type="scientific">Pseudonocardia eucalypti</name>
    <dbReference type="NCBI Taxonomy" id="648755"/>
    <lineage>
        <taxon>Bacteria</taxon>
        <taxon>Bacillati</taxon>
        <taxon>Actinomycetota</taxon>
        <taxon>Actinomycetes</taxon>
        <taxon>Pseudonocardiales</taxon>
        <taxon>Pseudonocardiaceae</taxon>
        <taxon>Pseudonocardia</taxon>
    </lineage>
</organism>
<sequence length="178" mass="19678">MTEPIHRFPEFWTEADLDALPENGHRYEILHGGMHLSPPRNGRHQRTGQRLVLRLLSAAPEGWEVLQDLGIRVPGGIYVPDAVVLKPNADLDATWQDTENVALVVEVASPTTDLRDRTDKAAKYAEAGIPTYWRVARDGTITVHALVDEAQYGIVKPGETWTAVLPFSVELDPAALVV</sequence>
<keyword evidence="2" id="KW-0255">Endonuclease</keyword>
<accession>A0ABP9RER6</accession>
<evidence type="ECO:0000313" key="3">
    <source>
        <dbReference type="Proteomes" id="UP001428817"/>
    </source>
</evidence>
<protein>
    <submittedName>
        <fullName evidence="2">Uma2 family endonuclease</fullName>
    </submittedName>
</protein>
<dbReference type="InterPro" id="IPR008538">
    <property type="entry name" value="Uma2"/>
</dbReference>
<reference evidence="3" key="1">
    <citation type="journal article" date="2019" name="Int. J. Syst. Evol. Microbiol.">
        <title>The Global Catalogue of Microorganisms (GCM) 10K type strain sequencing project: providing services to taxonomists for standard genome sequencing and annotation.</title>
        <authorList>
            <consortium name="The Broad Institute Genomics Platform"/>
            <consortium name="The Broad Institute Genome Sequencing Center for Infectious Disease"/>
            <person name="Wu L."/>
            <person name="Ma J."/>
        </authorList>
    </citation>
    <scope>NUCLEOTIDE SEQUENCE [LARGE SCALE GENOMIC DNA]</scope>
    <source>
        <strain evidence="3">JCM 18303</strain>
    </source>
</reference>
<keyword evidence="2" id="KW-0540">Nuclease</keyword>
<dbReference type="PANTHER" id="PTHR35400">
    <property type="entry name" value="SLR1083 PROTEIN"/>
    <property type="match status" value="1"/>
</dbReference>
<dbReference type="Pfam" id="PF05685">
    <property type="entry name" value="Uma2"/>
    <property type="match status" value="1"/>
</dbReference>